<dbReference type="Gene3D" id="3.10.50.40">
    <property type="match status" value="1"/>
</dbReference>
<evidence type="ECO:0000313" key="12">
    <source>
        <dbReference type="EMBL" id="MCX2819880.1"/>
    </source>
</evidence>
<dbReference type="RefSeq" id="WP_266088534.1">
    <property type="nucleotide sequence ID" value="NZ_RKLV01000013.1"/>
</dbReference>
<comment type="caution">
    <text evidence="12">The sequence shown here is derived from an EMBL/GenBank/DDBJ whole genome shotgun (WGS) entry which is preliminary data.</text>
</comment>
<evidence type="ECO:0000256" key="5">
    <source>
        <dbReference type="ARBA" id="ARBA00023110"/>
    </source>
</evidence>
<proteinExistence type="inferred from homology"/>
<dbReference type="SUPFAM" id="SSF54534">
    <property type="entry name" value="FKBP-like"/>
    <property type="match status" value="1"/>
</dbReference>
<evidence type="ECO:0000256" key="7">
    <source>
        <dbReference type="ARBA" id="ARBA00023235"/>
    </source>
</evidence>
<keyword evidence="5 8" id="KW-0697">Rotamase</keyword>
<dbReference type="GO" id="GO:0003755">
    <property type="term" value="F:peptidyl-prolyl cis-trans isomerase activity"/>
    <property type="evidence" value="ECO:0007669"/>
    <property type="project" value="UniProtKB-UniRule"/>
</dbReference>
<reference evidence="12" key="1">
    <citation type="submission" date="2022-09" db="EMBL/GenBank/DDBJ databases">
        <title>Haloadaptaus new haloarchaeum isolated from saline soil.</title>
        <authorList>
            <person name="Duran-Viseras A."/>
            <person name="Sanchez-Porro C."/>
            <person name="Ventosa A."/>
        </authorList>
    </citation>
    <scope>NUCLEOTIDE SEQUENCE</scope>
    <source>
        <strain evidence="12">F3-133</strain>
    </source>
</reference>
<comment type="similarity">
    <text evidence="3 9">Belongs to the FKBP-type PPIase family.</text>
</comment>
<feature type="domain" description="PPIase FKBP-type" evidence="11">
    <location>
        <begin position="6"/>
        <end position="152"/>
    </location>
</feature>
<sequence length="152" mass="16869">MAVNEGNTVSVEYVGRHEDGDVFDSSREDVAVEAEIAHPNREYEPLEFEVGAGEVVRGFDEAVVGMEEGEEKEITVPPEKGYGERSEENVVEYDREEFGESLGEEPEVGMHIHTEEAHGDIVEVEDDSVTVDFNHELAGETLVFEIEVVEVA</sequence>
<dbReference type="EC" id="5.2.1.8" evidence="9"/>
<accession>A0A9Q4C660</accession>
<evidence type="ECO:0000256" key="8">
    <source>
        <dbReference type="PROSITE-ProRule" id="PRU00277"/>
    </source>
</evidence>
<evidence type="ECO:0000256" key="6">
    <source>
        <dbReference type="ARBA" id="ARBA00023186"/>
    </source>
</evidence>
<dbReference type="PROSITE" id="PS50059">
    <property type="entry name" value="FKBP_PPIASE"/>
    <property type="match status" value="1"/>
</dbReference>
<feature type="region of interest" description="Disordered" evidence="10">
    <location>
        <begin position="68"/>
        <end position="88"/>
    </location>
</feature>
<keyword evidence="4" id="KW-0963">Cytoplasm</keyword>
<dbReference type="GO" id="GO:0042026">
    <property type="term" value="P:protein refolding"/>
    <property type="evidence" value="ECO:0007669"/>
    <property type="project" value="UniProtKB-ARBA"/>
</dbReference>
<dbReference type="InterPro" id="IPR046357">
    <property type="entry name" value="PPIase_dom_sf"/>
</dbReference>
<name>A0A9Q4C660_9EURY</name>
<dbReference type="InterPro" id="IPR001179">
    <property type="entry name" value="PPIase_FKBP_dom"/>
</dbReference>
<evidence type="ECO:0000256" key="1">
    <source>
        <dbReference type="ARBA" id="ARBA00000971"/>
    </source>
</evidence>
<dbReference type="PANTHER" id="PTHR47861">
    <property type="entry name" value="FKBP-TYPE PEPTIDYL-PROLYL CIS-TRANS ISOMERASE SLYD"/>
    <property type="match status" value="1"/>
</dbReference>
<gene>
    <name evidence="12" type="ORF">EGH25_11010</name>
</gene>
<dbReference type="AlphaFoldDB" id="A0A9Q4C660"/>
<comment type="catalytic activity">
    <reaction evidence="1 8 9">
        <text>[protein]-peptidylproline (omega=180) = [protein]-peptidylproline (omega=0)</text>
        <dbReference type="Rhea" id="RHEA:16237"/>
        <dbReference type="Rhea" id="RHEA-COMP:10747"/>
        <dbReference type="Rhea" id="RHEA-COMP:10748"/>
        <dbReference type="ChEBI" id="CHEBI:83833"/>
        <dbReference type="ChEBI" id="CHEBI:83834"/>
        <dbReference type="EC" id="5.2.1.8"/>
    </reaction>
</comment>
<dbReference type="Pfam" id="PF00254">
    <property type="entry name" value="FKBP_C"/>
    <property type="match status" value="1"/>
</dbReference>
<evidence type="ECO:0000256" key="10">
    <source>
        <dbReference type="SAM" id="MobiDB-lite"/>
    </source>
</evidence>
<keyword evidence="13" id="KW-1185">Reference proteome</keyword>
<evidence type="ECO:0000256" key="9">
    <source>
        <dbReference type="RuleBase" id="RU003915"/>
    </source>
</evidence>
<dbReference type="Proteomes" id="UP001149411">
    <property type="component" value="Unassembled WGS sequence"/>
</dbReference>
<organism evidence="12 13">
    <name type="scientific">Halorutilus salinus</name>
    <dbReference type="NCBI Taxonomy" id="2487751"/>
    <lineage>
        <taxon>Archaea</taxon>
        <taxon>Methanobacteriati</taxon>
        <taxon>Methanobacteriota</taxon>
        <taxon>Stenosarchaea group</taxon>
        <taxon>Halobacteria</taxon>
        <taxon>Halorutilales</taxon>
        <taxon>Halorutilaceae</taxon>
        <taxon>Halorutilus</taxon>
    </lineage>
</organism>
<dbReference type="GO" id="GO:0005737">
    <property type="term" value="C:cytoplasm"/>
    <property type="evidence" value="ECO:0007669"/>
    <property type="project" value="UniProtKB-SubCell"/>
</dbReference>
<evidence type="ECO:0000256" key="2">
    <source>
        <dbReference type="ARBA" id="ARBA00004496"/>
    </source>
</evidence>
<protein>
    <recommendedName>
        <fullName evidence="9">Peptidyl-prolyl cis-trans isomerase</fullName>
        <ecNumber evidence="9">5.2.1.8</ecNumber>
    </recommendedName>
</protein>
<evidence type="ECO:0000256" key="3">
    <source>
        <dbReference type="ARBA" id="ARBA00006577"/>
    </source>
</evidence>
<dbReference type="PANTHER" id="PTHR47861:SF3">
    <property type="entry name" value="FKBP-TYPE PEPTIDYL-PROLYL CIS-TRANS ISOMERASE SLYD"/>
    <property type="match status" value="1"/>
</dbReference>
<comment type="subcellular location">
    <subcellularLocation>
        <location evidence="2">Cytoplasm</location>
    </subcellularLocation>
</comment>
<evidence type="ECO:0000256" key="4">
    <source>
        <dbReference type="ARBA" id="ARBA00022490"/>
    </source>
</evidence>
<keyword evidence="6" id="KW-0143">Chaperone</keyword>
<evidence type="ECO:0000259" key="11">
    <source>
        <dbReference type="PROSITE" id="PS50059"/>
    </source>
</evidence>
<keyword evidence="7 8" id="KW-0413">Isomerase</keyword>
<evidence type="ECO:0000313" key="13">
    <source>
        <dbReference type="Proteomes" id="UP001149411"/>
    </source>
</evidence>
<dbReference type="EMBL" id="RKLV01000013">
    <property type="protein sequence ID" value="MCX2819880.1"/>
    <property type="molecule type" value="Genomic_DNA"/>
</dbReference>